<proteinExistence type="predicted"/>
<evidence type="ECO:0000313" key="1">
    <source>
        <dbReference type="EMBL" id="EST42584.1"/>
    </source>
</evidence>
<dbReference type="AlphaFoldDB" id="V6LPD3"/>
<protein>
    <submittedName>
        <fullName evidence="1">Uncharacterized protein</fullName>
    </submittedName>
</protein>
<dbReference type="EMBL" id="KI546159">
    <property type="protein sequence ID" value="EST42584.1"/>
    <property type="molecule type" value="Genomic_DNA"/>
</dbReference>
<reference evidence="1" key="1">
    <citation type="journal article" date="2014" name="PLoS Genet.">
        <title>The Genome of Spironucleus salmonicida Highlights a Fish Pathogen Adapted to Fluctuating Environments.</title>
        <authorList>
            <person name="Xu F."/>
            <person name="Jerlstrom-Hultqvist J."/>
            <person name="Einarsson E."/>
            <person name="Astvaldsson A."/>
            <person name="Svard S.G."/>
            <person name="Andersson J.O."/>
        </authorList>
    </citation>
    <scope>NUCLEOTIDE SEQUENCE</scope>
</reference>
<sequence length="130" mass="15313">MLCAARLWRKAMQQKRWYGRALMPAMRRTIWLSVTRNPRGSVQSWWWNRHTKQDSWSTARISGVKNWSKGAAFCSQIGCNTTMGAICFRPSWSRMCRWNEHCTRMSNTSERSPLCVLMNVIKLFRYGSTK</sequence>
<gene>
    <name evidence="1" type="ORF">SS50377_17903</name>
</gene>
<accession>V6LPD3</accession>
<name>V6LPD3_9EUKA</name>
<organism evidence="1">
    <name type="scientific">Spironucleus salmonicida</name>
    <dbReference type="NCBI Taxonomy" id="348837"/>
    <lineage>
        <taxon>Eukaryota</taxon>
        <taxon>Metamonada</taxon>
        <taxon>Diplomonadida</taxon>
        <taxon>Hexamitidae</taxon>
        <taxon>Hexamitinae</taxon>
        <taxon>Spironucleus</taxon>
    </lineage>
</organism>